<proteinExistence type="inferred from homology"/>
<dbReference type="PANTHER" id="PTHR13767">
    <property type="entry name" value="TRNA-PSEUDOURIDINE SYNTHASE"/>
    <property type="match status" value="1"/>
</dbReference>
<accession>A0A517R153</accession>
<dbReference type="InterPro" id="IPR014780">
    <property type="entry name" value="tRNA_psdUridine_synth_TruB"/>
</dbReference>
<keyword evidence="4 5" id="KW-0413">Isomerase</keyword>
<dbReference type="GO" id="GO:0031119">
    <property type="term" value="P:tRNA pseudouridine synthesis"/>
    <property type="evidence" value="ECO:0007669"/>
    <property type="project" value="UniProtKB-UniRule"/>
</dbReference>
<dbReference type="GO" id="GO:0003723">
    <property type="term" value="F:RNA binding"/>
    <property type="evidence" value="ECO:0007669"/>
    <property type="project" value="InterPro"/>
</dbReference>
<dbReference type="GO" id="GO:0160148">
    <property type="term" value="F:tRNA pseudouridine(55) synthase activity"/>
    <property type="evidence" value="ECO:0007669"/>
    <property type="project" value="UniProtKB-EC"/>
</dbReference>
<organism evidence="7 8">
    <name type="scientific">Stratiformator vulcanicus</name>
    <dbReference type="NCBI Taxonomy" id="2527980"/>
    <lineage>
        <taxon>Bacteria</taxon>
        <taxon>Pseudomonadati</taxon>
        <taxon>Planctomycetota</taxon>
        <taxon>Planctomycetia</taxon>
        <taxon>Planctomycetales</taxon>
        <taxon>Planctomycetaceae</taxon>
        <taxon>Stratiformator</taxon>
    </lineage>
</organism>
<evidence type="ECO:0000256" key="4">
    <source>
        <dbReference type="ARBA" id="ARBA00023235"/>
    </source>
</evidence>
<feature type="active site" description="Nucleophile" evidence="5">
    <location>
        <position position="41"/>
    </location>
</feature>
<dbReference type="Gene3D" id="3.30.2350.10">
    <property type="entry name" value="Pseudouridine synthase"/>
    <property type="match status" value="1"/>
</dbReference>
<evidence type="ECO:0000256" key="2">
    <source>
        <dbReference type="ARBA" id="ARBA00005642"/>
    </source>
</evidence>
<dbReference type="KEGG" id="svp:Pan189_20050"/>
<evidence type="ECO:0000313" key="7">
    <source>
        <dbReference type="EMBL" id="QDT37625.1"/>
    </source>
</evidence>
<dbReference type="OrthoDB" id="9802309at2"/>
<comment type="catalytic activity">
    <reaction evidence="1 5">
        <text>uridine(55) in tRNA = pseudouridine(55) in tRNA</text>
        <dbReference type="Rhea" id="RHEA:42532"/>
        <dbReference type="Rhea" id="RHEA-COMP:10101"/>
        <dbReference type="Rhea" id="RHEA-COMP:10102"/>
        <dbReference type="ChEBI" id="CHEBI:65314"/>
        <dbReference type="ChEBI" id="CHEBI:65315"/>
        <dbReference type="EC" id="5.4.99.25"/>
    </reaction>
</comment>
<keyword evidence="3 5" id="KW-0819">tRNA processing</keyword>
<dbReference type="AlphaFoldDB" id="A0A517R153"/>
<dbReference type="InterPro" id="IPR002501">
    <property type="entry name" value="PsdUridine_synth_N"/>
</dbReference>
<dbReference type="Pfam" id="PF01509">
    <property type="entry name" value="TruB_N"/>
    <property type="match status" value="1"/>
</dbReference>
<dbReference type="EMBL" id="CP036268">
    <property type="protein sequence ID" value="QDT37625.1"/>
    <property type="molecule type" value="Genomic_DNA"/>
</dbReference>
<dbReference type="HAMAP" id="MF_01080">
    <property type="entry name" value="TruB_bact"/>
    <property type="match status" value="1"/>
</dbReference>
<sequence length="292" mass="32351">MSSNFCGLLNINKPAGLTSRAIVDRAQRVLETKAGHAGTLDPLATGVVIVCLGTATRLIPFVQRMPKTYRATFRFGCRTDSLDLEFEPEEVGGAEDIGREKIIAALPQFLGEIEQTPPAYSAVRVDGQRAYKKVRAGREVEMPTRTVEVYRFELLSWNDREGEFEIECGSGTYIRSLCRDLAAALGTQAVMTSLVRTSIGQFELREALDPTEDREEKWAGSILQPIKAVGDLQKVAVDPTTADRLRNGQRLEFHDASAFDELAVIDPAGNLICIAEHDRPEQTLRPRIVFKD</sequence>
<comment type="function">
    <text evidence="5">Responsible for synthesis of pseudouridine from uracil-55 in the psi GC loop of transfer RNAs.</text>
</comment>
<reference evidence="7 8" key="1">
    <citation type="submission" date="2019-02" db="EMBL/GenBank/DDBJ databases">
        <title>Deep-cultivation of Planctomycetes and their phenomic and genomic characterization uncovers novel biology.</title>
        <authorList>
            <person name="Wiegand S."/>
            <person name="Jogler M."/>
            <person name="Boedeker C."/>
            <person name="Pinto D."/>
            <person name="Vollmers J."/>
            <person name="Rivas-Marin E."/>
            <person name="Kohn T."/>
            <person name="Peeters S.H."/>
            <person name="Heuer A."/>
            <person name="Rast P."/>
            <person name="Oberbeckmann S."/>
            <person name="Bunk B."/>
            <person name="Jeske O."/>
            <person name="Meyerdierks A."/>
            <person name="Storesund J.E."/>
            <person name="Kallscheuer N."/>
            <person name="Luecker S."/>
            <person name="Lage O.M."/>
            <person name="Pohl T."/>
            <person name="Merkel B.J."/>
            <person name="Hornburger P."/>
            <person name="Mueller R.-W."/>
            <person name="Bruemmer F."/>
            <person name="Labrenz M."/>
            <person name="Spormann A.M."/>
            <person name="Op den Camp H."/>
            <person name="Overmann J."/>
            <person name="Amann R."/>
            <person name="Jetten M.S.M."/>
            <person name="Mascher T."/>
            <person name="Medema M.H."/>
            <person name="Devos D.P."/>
            <person name="Kaster A.-K."/>
            <person name="Ovreas L."/>
            <person name="Rohde M."/>
            <person name="Galperin M.Y."/>
            <person name="Jogler C."/>
        </authorList>
    </citation>
    <scope>NUCLEOTIDE SEQUENCE [LARGE SCALE GENOMIC DNA]</scope>
    <source>
        <strain evidence="7 8">Pan189</strain>
    </source>
</reference>
<dbReference type="GO" id="GO:1990481">
    <property type="term" value="P:mRNA pseudouridine synthesis"/>
    <property type="evidence" value="ECO:0007669"/>
    <property type="project" value="TreeGrafter"/>
</dbReference>
<gene>
    <name evidence="5 7" type="primary">truB</name>
    <name evidence="7" type="ORF">Pan189_20050</name>
</gene>
<dbReference type="PANTHER" id="PTHR13767:SF2">
    <property type="entry name" value="PSEUDOURIDYLATE SYNTHASE TRUB1"/>
    <property type="match status" value="1"/>
</dbReference>
<dbReference type="InterPro" id="IPR020103">
    <property type="entry name" value="PsdUridine_synth_cat_dom_sf"/>
</dbReference>
<name>A0A517R153_9PLAN</name>
<dbReference type="SUPFAM" id="SSF55120">
    <property type="entry name" value="Pseudouridine synthase"/>
    <property type="match status" value="1"/>
</dbReference>
<dbReference type="NCBIfam" id="TIGR00431">
    <property type="entry name" value="TruB"/>
    <property type="match status" value="1"/>
</dbReference>
<evidence type="ECO:0000313" key="8">
    <source>
        <dbReference type="Proteomes" id="UP000317318"/>
    </source>
</evidence>
<feature type="domain" description="Pseudouridine synthase II N-terminal" evidence="6">
    <location>
        <begin position="31"/>
        <end position="174"/>
    </location>
</feature>
<comment type="similarity">
    <text evidence="2 5">Belongs to the pseudouridine synthase TruB family. Type 1 subfamily.</text>
</comment>
<dbReference type="RefSeq" id="WP_145363724.1">
    <property type="nucleotide sequence ID" value="NZ_CP036268.1"/>
</dbReference>
<evidence type="ECO:0000256" key="3">
    <source>
        <dbReference type="ARBA" id="ARBA00022694"/>
    </source>
</evidence>
<evidence type="ECO:0000259" key="6">
    <source>
        <dbReference type="Pfam" id="PF01509"/>
    </source>
</evidence>
<evidence type="ECO:0000256" key="1">
    <source>
        <dbReference type="ARBA" id="ARBA00000385"/>
    </source>
</evidence>
<dbReference type="EC" id="5.4.99.25" evidence="5"/>
<dbReference type="CDD" id="cd02573">
    <property type="entry name" value="PseudoU_synth_EcTruB"/>
    <property type="match status" value="1"/>
</dbReference>
<evidence type="ECO:0000256" key="5">
    <source>
        <dbReference type="HAMAP-Rule" id="MF_01080"/>
    </source>
</evidence>
<keyword evidence="8" id="KW-1185">Reference proteome</keyword>
<protein>
    <recommendedName>
        <fullName evidence="5">tRNA pseudouridine synthase B</fullName>
        <ecNumber evidence="5">5.4.99.25</ecNumber>
    </recommendedName>
    <alternativeName>
        <fullName evidence="5">tRNA pseudouridine(55) synthase</fullName>
        <shortName evidence="5">Psi55 synthase</shortName>
    </alternativeName>
    <alternativeName>
        <fullName evidence="5">tRNA pseudouridylate synthase</fullName>
    </alternativeName>
    <alternativeName>
        <fullName evidence="5">tRNA-uridine isomerase</fullName>
    </alternativeName>
</protein>
<dbReference type="Proteomes" id="UP000317318">
    <property type="component" value="Chromosome"/>
</dbReference>